<keyword evidence="1" id="KW-1133">Transmembrane helix</keyword>
<feature type="transmembrane region" description="Helical" evidence="1">
    <location>
        <begin position="95"/>
        <end position="116"/>
    </location>
</feature>
<evidence type="ECO:0000256" key="1">
    <source>
        <dbReference type="SAM" id="Phobius"/>
    </source>
</evidence>
<feature type="transmembrane region" description="Helical" evidence="1">
    <location>
        <begin position="172"/>
        <end position="194"/>
    </location>
</feature>
<keyword evidence="1" id="KW-0472">Membrane</keyword>
<organism evidence="2 3">
    <name type="scientific">Nocardioides anomalus</name>
    <dbReference type="NCBI Taxonomy" id="2712223"/>
    <lineage>
        <taxon>Bacteria</taxon>
        <taxon>Bacillati</taxon>
        <taxon>Actinomycetota</taxon>
        <taxon>Actinomycetes</taxon>
        <taxon>Propionibacteriales</taxon>
        <taxon>Nocardioidaceae</taxon>
        <taxon>Nocardioides</taxon>
    </lineage>
</organism>
<accession>A0A6G6WAJ1</accession>
<dbReference type="Proteomes" id="UP000502996">
    <property type="component" value="Chromosome"/>
</dbReference>
<name>A0A6G6WAJ1_9ACTN</name>
<reference evidence="2 3" key="1">
    <citation type="submission" date="2020-02" db="EMBL/GenBank/DDBJ databases">
        <title>Full genome sequence of Nocardioides sp. R-3366.</title>
        <authorList>
            <person name="Im W.-T."/>
        </authorList>
    </citation>
    <scope>NUCLEOTIDE SEQUENCE [LARGE SCALE GENOMIC DNA]</scope>
    <source>
        <strain evidence="2 3">R-3366</strain>
    </source>
</reference>
<proteinExistence type="predicted"/>
<gene>
    <name evidence="2" type="ORF">G5V58_05810</name>
</gene>
<keyword evidence="1" id="KW-0812">Transmembrane</keyword>
<dbReference type="RefSeq" id="WP_165229696.1">
    <property type="nucleotide sequence ID" value="NZ_CP049257.1"/>
</dbReference>
<evidence type="ECO:0000313" key="2">
    <source>
        <dbReference type="EMBL" id="QIG42348.1"/>
    </source>
</evidence>
<keyword evidence="3" id="KW-1185">Reference proteome</keyword>
<dbReference type="AlphaFoldDB" id="A0A6G6WAJ1"/>
<feature type="transmembrane region" description="Helical" evidence="1">
    <location>
        <begin position="242"/>
        <end position="261"/>
    </location>
</feature>
<feature type="transmembrane region" description="Helical" evidence="1">
    <location>
        <begin position="45"/>
        <end position="70"/>
    </location>
</feature>
<dbReference type="KEGG" id="nano:G5V58_05810"/>
<dbReference type="EMBL" id="CP049257">
    <property type="protein sequence ID" value="QIG42348.1"/>
    <property type="molecule type" value="Genomic_DNA"/>
</dbReference>
<protein>
    <submittedName>
        <fullName evidence="2">Uncharacterized protein</fullName>
    </submittedName>
</protein>
<feature type="transmembrane region" description="Helical" evidence="1">
    <location>
        <begin position="136"/>
        <end position="160"/>
    </location>
</feature>
<feature type="transmembrane region" description="Helical" evidence="1">
    <location>
        <begin position="316"/>
        <end position="335"/>
    </location>
</feature>
<sequence>MTPSPRSLLAAVAARWPTVLAWFLAGWLARVLLVRLAGHAGNVDAVWGLLVLPLAVLARLVSYVAIFIVVRDALARAGAEPATEPLSRRQRTRELGGALLEAVLPFLIIYAAWAIIDEDVVAYARASLDLDTVGGDALSVSIGWLSVTMVVVAFGLRMVLERLEERRPQWTGAVLAYLEAVWALVTVLVLRTLLGGVPEWLTSRRMVAWLLDRVDDLRAEFAWVGDLLDGIGPVWSVVSDVALLPLAWLALAGVVFAGALHDGDDPRHVVRVRERYGRLSSRWQRAVELASREVVERWEPVRRVATLAWRAGPLPVATYLLAFAVVTAAPAWLSVGFEHLAGPHPRAWWAGTSGLVDLATDVVVVPLQLAVVAAALSLLSARARRPGRAAPRAPLPAAS</sequence>
<feature type="transmembrane region" description="Helical" evidence="1">
    <location>
        <begin position="355"/>
        <end position="379"/>
    </location>
</feature>
<evidence type="ECO:0000313" key="3">
    <source>
        <dbReference type="Proteomes" id="UP000502996"/>
    </source>
</evidence>